<evidence type="ECO:0000256" key="3">
    <source>
        <dbReference type="ARBA" id="ARBA00022723"/>
    </source>
</evidence>
<evidence type="ECO:0000256" key="1">
    <source>
        <dbReference type="ARBA" id="ARBA00004569"/>
    </source>
</evidence>
<evidence type="ECO:0000256" key="5">
    <source>
        <dbReference type="ARBA" id="ARBA00023128"/>
    </source>
</evidence>
<evidence type="ECO:0000313" key="10">
    <source>
        <dbReference type="Proteomes" id="UP000696280"/>
    </source>
</evidence>
<keyword evidence="10" id="KW-1185">Reference proteome</keyword>
<comment type="caution">
    <text evidence="9">The sequence shown here is derived from an EMBL/GenBank/DDBJ whole genome shotgun (WGS) entry which is preliminary data.</text>
</comment>
<dbReference type="Proteomes" id="UP000696280">
    <property type="component" value="Unassembled WGS sequence"/>
</dbReference>
<reference evidence="9" key="1">
    <citation type="submission" date="2021-07" db="EMBL/GenBank/DDBJ databases">
        <authorList>
            <person name="Durling M."/>
        </authorList>
    </citation>
    <scope>NUCLEOTIDE SEQUENCE</scope>
</reference>
<dbReference type="FunFam" id="1.10.287.1130:FF:000004">
    <property type="entry name" value="Cytochrome c oxidase copper chaperone"/>
    <property type="match status" value="1"/>
</dbReference>
<feature type="binding site" evidence="8">
    <location>
        <position position="102"/>
    </location>
    <ligand>
        <name>Cu cation</name>
        <dbReference type="ChEBI" id="CHEBI:23378"/>
    </ligand>
</feature>
<keyword evidence="7" id="KW-0143">Chaperone</keyword>
<keyword evidence="6" id="KW-1015">Disulfide bond</keyword>
<dbReference type="OrthoDB" id="1915887at2759"/>
<dbReference type="SUPFAM" id="SSF47072">
    <property type="entry name" value="Cysteine alpha-hairpin motif"/>
    <property type="match status" value="1"/>
</dbReference>
<accession>A0A9N9KU53</accession>
<keyword evidence="5" id="KW-0496">Mitochondrion</keyword>
<keyword evidence="3 8" id="KW-0479">Metal-binding</keyword>
<dbReference type="Pfam" id="PF05051">
    <property type="entry name" value="COX17"/>
    <property type="match status" value="1"/>
</dbReference>
<comment type="subcellular location">
    <subcellularLocation>
        <location evidence="1">Mitochondrion intermembrane space</location>
    </subcellularLocation>
</comment>
<sequence length="146" mass="15544">MQMQMQAVLGVLEEQGALVGVLFSDAGRLQYIGESSGVVGTIFQGPEGRVLVEFELVSVNNSHSLTPVPNLKISQTLVSIPTATGANLPATNQATSNPKPCCVCKEEKASRDECMLFSNAKDPQKDCASTIDKYKSCMAGFGFNLP</sequence>
<protein>
    <submittedName>
        <fullName evidence="9">Uncharacterized protein</fullName>
    </submittedName>
</protein>
<name>A0A9N9KU53_9HELO</name>
<feature type="binding site" evidence="8">
    <location>
        <position position="101"/>
    </location>
    <ligand>
        <name>Cu cation</name>
        <dbReference type="ChEBI" id="CHEBI:23378"/>
    </ligand>
</feature>
<proteinExistence type="inferred from homology"/>
<dbReference type="Gene3D" id="1.10.287.1130">
    <property type="entry name" value="CytochromE C oxidase copper chaperone"/>
    <property type="match status" value="1"/>
</dbReference>
<evidence type="ECO:0000256" key="8">
    <source>
        <dbReference type="PIRSR" id="PIRSR607745-1"/>
    </source>
</evidence>
<keyword evidence="4 8" id="KW-0186">Copper</keyword>
<dbReference type="GO" id="GO:0016531">
    <property type="term" value="F:copper chaperone activity"/>
    <property type="evidence" value="ECO:0007669"/>
    <property type="project" value="InterPro"/>
</dbReference>
<comment type="similarity">
    <text evidence="2">Belongs to the COX17 family.</text>
</comment>
<gene>
    <name evidence="9" type="ORF">HYFRA_00000925</name>
</gene>
<dbReference type="GO" id="GO:0033617">
    <property type="term" value="P:mitochondrial respiratory chain complex IV assembly"/>
    <property type="evidence" value="ECO:0007669"/>
    <property type="project" value="TreeGrafter"/>
</dbReference>
<evidence type="ECO:0000256" key="4">
    <source>
        <dbReference type="ARBA" id="ARBA00023008"/>
    </source>
</evidence>
<dbReference type="GO" id="GO:0005758">
    <property type="term" value="C:mitochondrial intermembrane space"/>
    <property type="evidence" value="ECO:0007669"/>
    <property type="project" value="UniProtKB-SubCell"/>
</dbReference>
<dbReference type="PANTHER" id="PTHR16719">
    <property type="entry name" value="CYTOCHROME C OXIDASE COPPER CHAPERONE"/>
    <property type="match status" value="1"/>
</dbReference>
<dbReference type="InterPro" id="IPR007745">
    <property type="entry name" value="Cyt_c_oxidase_Cu-chaperone"/>
</dbReference>
<evidence type="ECO:0000313" key="9">
    <source>
        <dbReference type="EMBL" id="CAG8952185.1"/>
    </source>
</evidence>
<evidence type="ECO:0000256" key="7">
    <source>
        <dbReference type="ARBA" id="ARBA00023186"/>
    </source>
</evidence>
<evidence type="ECO:0000256" key="2">
    <source>
        <dbReference type="ARBA" id="ARBA00009241"/>
    </source>
</evidence>
<dbReference type="GO" id="GO:0005507">
    <property type="term" value="F:copper ion binding"/>
    <property type="evidence" value="ECO:0007669"/>
    <property type="project" value="InterPro"/>
</dbReference>
<dbReference type="AlphaFoldDB" id="A0A9N9KU53"/>
<dbReference type="EMBL" id="CAJVRL010000045">
    <property type="protein sequence ID" value="CAG8952185.1"/>
    <property type="molecule type" value="Genomic_DNA"/>
</dbReference>
<evidence type="ECO:0000256" key="6">
    <source>
        <dbReference type="ARBA" id="ARBA00023157"/>
    </source>
</evidence>
<organism evidence="9 10">
    <name type="scientific">Hymenoscyphus fraxineus</name>
    <dbReference type="NCBI Taxonomy" id="746836"/>
    <lineage>
        <taxon>Eukaryota</taxon>
        <taxon>Fungi</taxon>
        <taxon>Dikarya</taxon>
        <taxon>Ascomycota</taxon>
        <taxon>Pezizomycotina</taxon>
        <taxon>Leotiomycetes</taxon>
        <taxon>Helotiales</taxon>
        <taxon>Helotiaceae</taxon>
        <taxon>Hymenoscyphus</taxon>
    </lineage>
</organism>
<dbReference type="InterPro" id="IPR009069">
    <property type="entry name" value="Cys_alpha_HP_mot_SF"/>
</dbReference>
<dbReference type="PANTHER" id="PTHR16719:SF0">
    <property type="entry name" value="CYTOCHROME C OXIDASE COPPER CHAPERONE"/>
    <property type="match status" value="1"/>
</dbReference>